<evidence type="ECO:0000259" key="6">
    <source>
        <dbReference type="Pfam" id="PF01814"/>
    </source>
</evidence>
<proteinExistence type="predicted"/>
<evidence type="ECO:0000256" key="5">
    <source>
        <dbReference type="SAM" id="Coils"/>
    </source>
</evidence>
<dbReference type="OrthoDB" id="9797132at2"/>
<reference evidence="7 8" key="1">
    <citation type="submission" date="2018-06" db="EMBL/GenBank/DDBJ databases">
        <authorList>
            <consortium name="Pathogen Informatics"/>
            <person name="Doyle S."/>
        </authorList>
    </citation>
    <scope>NUCLEOTIDE SEQUENCE [LARGE SCALE GENOMIC DNA]</scope>
    <source>
        <strain evidence="7 8">NCTC10801</strain>
    </source>
</reference>
<feature type="coiled-coil region" evidence="5">
    <location>
        <begin position="41"/>
        <end position="68"/>
    </location>
</feature>
<dbReference type="InterPro" id="IPR012312">
    <property type="entry name" value="Hemerythrin-like"/>
</dbReference>
<dbReference type="Gene3D" id="1.20.120.520">
    <property type="entry name" value="nmb1532 protein domain like"/>
    <property type="match status" value="1"/>
</dbReference>
<keyword evidence="3" id="KW-0479">Metal-binding</keyword>
<sequence>MSFANQKIGELAVSIPGATKLFREYELDFCCGGSVELALAAERKGINIQELETRLAELQQVNAKEGTDWTQASYVDFTTYLVSRFHEGHRAQLPELIELAEKVERVHGDREDAPVGLIAELQAIYDELRQHMMKEEQILFPMICAGNYAMACMPIRVMEMEHDGMGEQLEVLKSLTNNVTPPADACSSWLALYVGIKKFIDDLIEHTHLENNILFPRVRAEA</sequence>
<keyword evidence="2" id="KW-0963">Cytoplasm</keyword>
<dbReference type="EMBL" id="UFRQ01000003">
    <property type="protein sequence ID" value="SUT93868.1"/>
    <property type="molecule type" value="Genomic_DNA"/>
</dbReference>
<accession>A0A380TYT5</accession>
<dbReference type="PANTHER" id="PTHR36438">
    <property type="entry name" value="IRON-SULFUR CLUSTER REPAIR PROTEIN YTFE"/>
    <property type="match status" value="1"/>
</dbReference>
<organism evidence="7 8">
    <name type="scientific">[Actinobacillus] rossii</name>
    <dbReference type="NCBI Taxonomy" id="123820"/>
    <lineage>
        <taxon>Bacteria</taxon>
        <taxon>Pseudomonadati</taxon>
        <taxon>Pseudomonadota</taxon>
        <taxon>Gammaproteobacteria</taxon>
        <taxon>Pasteurellales</taxon>
        <taxon>Pasteurellaceae</taxon>
    </lineage>
</organism>
<evidence type="ECO:0000313" key="8">
    <source>
        <dbReference type="Proteomes" id="UP000254649"/>
    </source>
</evidence>
<protein>
    <submittedName>
        <fullName evidence="7">Iron-sulfur cluster repair di-iron protein</fullName>
    </submittedName>
</protein>
<evidence type="ECO:0000256" key="1">
    <source>
        <dbReference type="ARBA" id="ARBA00004496"/>
    </source>
</evidence>
<evidence type="ECO:0000256" key="4">
    <source>
        <dbReference type="ARBA" id="ARBA00023004"/>
    </source>
</evidence>
<dbReference type="Pfam" id="PF01814">
    <property type="entry name" value="Hemerythrin"/>
    <property type="match status" value="1"/>
</dbReference>
<dbReference type="GO" id="GO:0005737">
    <property type="term" value="C:cytoplasm"/>
    <property type="evidence" value="ECO:0007669"/>
    <property type="project" value="UniProtKB-SubCell"/>
</dbReference>
<dbReference type="AlphaFoldDB" id="A0A380TYT5"/>
<dbReference type="NCBIfam" id="NF008221">
    <property type="entry name" value="PRK10992.1"/>
    <property type="match status" value="1"/>
</dbReference>
<dbReference type="Proteomes" id="UP000254649">
    <property type="component" value="Unassembled WGS sequence"/>
</dbReference>
<dbReference type="NCBIfam" id="TIGR03652">
    <property type="entry name" value="FeS_repair_RIC"/>
    <property type="match status" value="1"/>
</dbReference>
<evidence type="ECO:0000256" key="3">
    <source>
        <dbReference type="ARBA" id="ARBA00022723"/>
    </source>
</evidence>
<dbReference type="PANTHER" id="PTHR36438:SF1">
    <property type="entry name" value="IRON-SULFUR CLUSTER REPAIR PROTEIN YTFE"/>
    <property type="match status" value="1"/>
</dbReference>
<evidence type="ECO:0000313" key="7">
    <source>
        <dbReference type="EMBL" id="SUT93868.1"/>
    </source>
</evidence>
<dbReference type="GO" id="GO:0046872">
    <property type="term" value="F:metal ion binding"/>
    <property type="evidence" value="ECO:0007669"/>
    <property type="project" value="UniProtKB-KW"/>
</dbReference>
<name>A0A380TYT5_9PAST</name>
<keyword evidence="8" id="KW-1185">Reference proteome</keyword>
<dbReference type="Pfam" id="PF04405">
    <property type="entry name" value="ScdA_N"/>
    <property type="match status" value="1"/>
</dbReference>
<keyword evidence="5" id="KW-0175">Coiled coil</keyword>
<comment type="subcellular location">
    <subcellularLocation>
        <location evidence="1">Cytoplasm</location>
    </subcellularLocation>
</comment>
<gene>
    <name evidence="7" type="primary">ytfE</name>
    <name evidence="7" type="ORF">NCTC10801_02058</name>
</gene>
<evidence type="ECO:0000256" key="2">
    <source>
        <dbReference type="ARBA" id="ARBA00022490"/>
    </source>
</evidence>
<feature type="domain" description="Hemerythrin-like" evidence="6">
    <location>
        <begin position="81"/>
        <end position="217"/>
    </location>
</feature>
<keyword evidence="4" id="KW-0408">Iron</keyword>
<dbReference type="InterPro" id="IPR019903">
    <property type="entry name" value="RIC_family"/>
</dbReference>